<feature type="transmembrane region" description="Helical" evidence="2">
    <location>
        <begin position="37"/>
        <end position="58"/>
    </location>
</feature>
<feature type="compositionally biased region" description="Polar residues" evidence="1">
    <location>
        <begin position="306"/>
        <end position="320"/>
    </location>
</feature>
<keyword evidence="2" id="KW-1133">Transmembrane helix</keyword>
<name>A0A6M3ZVF9_9BURK</name>
<keyword evidence="2" id="KW-0812">Transmembrane</keyword>
<dbReference type="Proteomes" id="UP000501648">
    <property type="component" value="Chromosome"/>
</dbReference>
<proteinExistence type="predicted"/>
<dbReference type="RefSeq" id="WP_017452184.1">
    <property type="nucleotide sequence ID" value="NZ_CP008956.1"/>
</dbReference>
<dbReference type="Pfam" id="PF01464">
    <property type="entry name" value="SLT"/>
    <property type="match status" value="1"/>
</dbReference>
<protein>
    <recommendedName>
        <fullName evidence="3">Transglycosylase SLT domain-containing protein</fullName>
    </recommendedName>
</protein>
<dbReference type="AlphaFoldDB" id="A0A6M3ZVF9"/>
<feature type="region of interest" description="Disordered" evidence="1">
    <location>
        <begin position="305"/>
        <end position="335"/>
    </location>
</feature>
<evidence type="ECO:0000313" key="4">
    <source>
        <dbReference type="EMBL" id="QJQ02577.1"/>
    </source>
</evidence>
<accession>A0A6M3ZVF9</accession>
<organism evidence="4 5">
    <name type="scientific">Herbaspirillum rubrisubalbicans Os34</name>
    <dbReference type="NCBI Taxonomy" id="1235827"/>
    <lineage>
        <taxon>Bacteria</taxon>
        <taxon>Pseudomonadati</taxon>
        <taxon>Pseudomonadota</taxon>
        <taxon>Betaproteobacteria</taxon>
        <taxon>Burkholderiales</taxon>
        <taxon>Oxalobacteraceae</taxon>
        <taxon>Herbaspirillum</taxon>
    </lineage>
</organism>
<evidence type="ECO:0000259" key="3">
    <source>
        <dbReference type="Pfam" id="PF01464"/>
    </source>
</evidence>
<dbReference type="Gene3D" id="1.10.530.10">
    <property type="match status" value="1"/>
</dbReference>
<evidence type="ECO:0000256" key="2">
    <source>
        <dbReference type="SAM" id="Phobius"/>
    </source>
</evidence>
<feature type="compositionally biased region" description="Basic and acidic residues" evidence="1">
    <location>
        <begin position="326"/>
        <end position="335"/>
    </location>
</feature>
<sequence>MSNQASEAPLAGAPQMVRRVNFRTLSGNPRIAQFFGIAHRLLTMAGIAALFVLGLMFFNPDLADKLISMSPFSDAPEEVQEAEAPATPALADLMAPTTPMASVNALAGAAVAGSVQSAVATQPQHQTQALTPEERQLLGNPRQQKLVTNWLAKRYRVASDAADMLVSAAYLTARDIKLDPLLILSVIAIESRFNPFAESPMGAQGLMQVMSKVHHDKFQELGGIKAALNPVANIRVGSQILKEYVTRGGSVEAGLKSYVGAADMSNDGGYGIKVLSEYQNLKQVAMGKNVSIYTTATVKLPAGSGVSANAEQPKPASNNVAAAAKPKTEEQLAAL</sequence>
<dbReference type="InterPro" id="IPR023346">
    <property type="entry name" value="Lysozyme-like_dom_sf"/>
</dbReference>
<evidence type="ECO:0000313" key="5">
    <source>
        <dbReference type="Proteomes" id="UP000501648"/>
    </source>
</evidence>
<evidence type="ECO:0000256" key="1">
    <source>
        <dbReference type="SAM" id="MobiDB-lite"/>
    </source>
</evidence>
<feature type="domain" description="Transglycosylase SLT" evidence="3">
    <location>
        <begin position="177"/>
        <end position="258"/>
    </location>
</feature>
<dbReference type="SUPFAM" id="SSF53955">
    <property type="entry name" value="Lysozyme-like"/>
    <property type="match status" value="1"/>
</dbReference>
<keyword evidence="2" id="KW-0472">Membrane</keyword>
<dbReference type="EMBL" id="CP008956">
    <property type="protein sequence ID" value="QJQ02577.1"/>
    <property type="molecule type" value="Genomic_DNA"/>
</dbReference>
<gene>
    <name evidence="4" type="ORF">C798_20820</name>
</gene>
<dbReference type="InterPro" id="IPR008258">
    <property type="entry name" value="Transglycosylase_SLT_dom_1"/>
</dbReference>
<reference evidence="4 5" key="1">
    <citation type="journal article" date="2012" name="J. Bacteriol.">
        <title>Genome sequence of the pathogenic Herbaspirillum seropedicae strain Os34, isolated from rice roots.</title>
        <authorList>
            <person name="Ye W."/>
            <person name="Ye S."/>
            <person name="Liu J."/>
            <person name="Chang S."/>
            <person name="Chen M."/>
            <person name="Zhu B."/>
            <person name="Guo L."/>
            <person name="An Q."/>
        </authorList>
    </citation>
    <scope>NUCLEOTIDE SEQUENCE [LARGE SCALE GENOMIC DNA]</scope>
    <source>
        <strain evidence="4 5">Os34</strain>
    </source>
</reference>